<reference evidence="3" key="1">
    <citation type="submission" date="2024-10" db="EMBL/GenBank/DDBJ databases">
        <authorList>
            <person name="Ryan C."/>
        </authorList>
    </citation>
    <scope>NUCLEOTIDE SEQUENCE [LARGE SCALE GENOMIC DNA]</scope>
</reference>
<dbReference type="InterPro" id="IPR046527">
    <property type="entry name" value="PIR2-like_helical"/>
</dbReference>
<dbReference type="Proteomes" id="UP001497457">
    <property type="component" value="Chromosome 11b"/>
</dbReference>
<feature type="domain" description="PIR2-like helical" evidence="2">
    <location>
        <begin position="362"/>
        <end position="455"/>
    </location>
</feature>
<organism evidence="3 4">
    <name type="scientific">Urochloa decumbens</name>
    <dbReference type="NCBI Taxonomy" id="240449"/>
    <lineage>
        <taxon>Eukaryota</taxon>
        <taxon>Viridiplantae</taxon>
        <taxon>Streptophyta</taxon>
        <taxon>Embryophyta</taxon>
        <taxon>Tracheophyta</taxon>
        <taxon>Spermatophyta</taxon>
        <taxon>Magnoliopsida</taxon>
        <taxon>Liliopsida</taxon>
        <taxon>Poales</taxon>
        <taxon>Poaceae</taxon>
        <taxon>PACMAD clade</taxon>
        <taxon>Panicoideae</taxon>
        <taxon>Panicodae</taxon>
        <taxon>Paniceae</taxon>
        <taxon>Melinidinae</taxon>
        <taxon>Urochloa</taxon>
    </lineage>
</organism>
<sequence>MSTLVPDTVVTLGYCPNEAGTGTFSCFHCGEEKQPPLDEASLTDGNKIRRGIEEYYDEAARRLPLNEMPELRGCIHAGGHCFGLGDPVTNIILNAIALLRREHPPWQIPTGGWFEIASRSHTGLRAFMTAYFRYLSITQAQRYLCLASHDLSLAIKLVHHDRFASSSSGGPRFLLPDGDKIKAALRIAALEAHHPAPDVLAGLMTARYPSDLLYPVMAIMQQQQPLSTDQVREIEELLAKQWPPTPSLANLEFCLHPDSSWTAPRHYRGREGTPLKFSIPIGGDKDLMARICIERTTDYFHHHRQHEYMSKLLFQNADSKIKLPNLWMSVNKARGNHGSPSFNCDASPCEHMRYLKMHLLETIHASYIKALAKFPSSAWSTCLLHALLVAGHCYGPLDCVSNIILNSIWYSIAFPLAQGAEVQLPQGILCTKALSRMESCSLYGMVAILRGTFKSDNEATCKSEHEAFGFLNHYNCNFIDNIYLNSSDIPFSAAAKAAKHPQHAAFASFHMALPLSKRSHLSWLLAQPGRISDANWDKINTILREESACNAMLQIDMEAPSDLSPFVSQAVSTLALDFKDKLTFVCTELNKVLREYCYKNPWEPIYKLDIVCGVMESSRSFCHPNLYHANFLVSRDEVEANDSYERKLFFAEFWGPYSSPDVQLKLSNCSPVSDYFACTGRCTICETEGSRGDANMIVHPPSGGHSGDIKGLVDLYPDKADTFYGDRFLRVPSIVQAPITSCSHEYHTLPEGISRKLNSLCRFC</sequence>
<evidence type="ECO:0000259" key="1">
    <source>
        <dbReference type="Pfam" id="PF12274"/>
    </source>
</evidence>
<dbReference type="AlphaFoldDB" id="A0ABC8W2N7"/>
<evidence type="ECO:0000313" key="4">
    <source>
        <dbReference type="Proteomes" id="UP001497457"/>
    </source>
</evidence>
<evidence type="ECO:0000313" key="3">
    <source>
        <dbReference type="EMBL" id="CAL4901546.1"/>
    </source>
</evidence>
<dbReference type="InterPro" id="IPR022059">
    <property type="entry name" value="DUF3615"/>
</dbReference>
<keyword evidence="4" id="KW-1185">Reference proteome</keyword>
<dbReference type="PANTHER" id="PTHR33120:SF42">
    <property type="entry name" value="OS12G0105000 PROTEIN"/>
    <property type="match status" value="1"/>
</dbReference>
<dbReference type="EMBL" id="OZ075121">
    <property type="protein sequence ID" value="CAL4901546.1"/>
    <property type="molecule type" value="Genomic_DNA"/>
</dbReference>
<dbReference type="Pfam" id="PF20235">
    <property type="entry name" value="PIR2-like_helical"/>
    <property type="match status" value="2"/>
</dbReference>
<name>A0ABC8W2N7_9POAL</name>
<evidence type="ECO:0000259" key="2">
    <source>
        <dbReference type="Pfam" id="PF20235"/>
    </source>
</evidence>
<gene>
    <name evidence="3" type="ORF">URODEC1_LOCUS9386</name>
</gene>
<dbReference type="PANTHER" id="PTHR33120">
    <property type="entry name" value="EXPRESSED PROTEIN-RELATED"/>
    <property type="match status" value="1"/>
</dbReference>
<feature type="domain" description="PIR2-like helical" evidence="2">
    <location>
        <begin position="52"/>
        <end position="158"/>
    </location>
</feature>
<accession>A0ABC8W2N7</accession>
<feature type="domain" description="DUF3615" evidence="1">
    <location>
        <begin position="590"/>
        <end position="690"/>
    </location>
</feature>
<protein>
    <submittedName>
        <fullName evidence="3">Uncharacterized protein</fullName>
    </submittedName>
</protein>
<dbReference type="Pfam" id="PF12274">
    <property type="entry name" value="DUF3615"/>
    <property type="match status" value="1"/>
</dbReference>
<proteinExistence type="predicted"/>